<reference evidence="2" key="1">
    <citation type="submission" date="2013-10" db="EMBL/GenBank/DDBJ databases">
        <title>Genomic analysis of the causative agents of coccidiosis in chickens.</title>
        <authorList>
            <person name="Reid A.J."/>
            <person name="Blake D."/>
            <person name="Billington K."/>
            <person name="Browne H."/>
            <person name="Dunn M."/>
            <person name="Hung S."/>
            <person name="Kawahara F."/>
            <person name="Miranda-Saavedra D."/>
            <person name="Mourier T."/>
            <person name="Nagra H."/>
            <person name="Otto T.D."/>
            <person name="Rawlings N."/>
            <person name="Sanchez A."/>
            <person name="Sanders M."/>
            <person name="Subramaniam C."/>
            <person name="Tay Y."/>
            <person name="Dear P."/>
            <person name="Doerig C."/>
            <person name="Gruber A."/>
            <person name="Parkinson J."/>
            <person name="Shirley M."/>
            <person name="Wan K.L."/>
            <person name="Berriman M."/>
            <person name="Tomley F."/>
            <person name="Pain A."/>
        </authorList>
    </citation>
    <scope>NUCLEOTIDE SEQUENCE [LARGE SCALE GENOMIC DNA]</scope>
    <source>
        <strain evidence="2">Houghton</strain>
    </source>
</reference>
<organism evidence="2 3">
    <name type="scientific">Eimeria tenella</name>
    <name type="common">Coccidian parasite</name>
    <dbReference type="NCBI Taxonomy" id="5802"/>
    <lineage>
        <taxon>Eukaryota</taxon>
        <taxon>Sar</taxon>
        <taxon>Alveolata</taxon>
        <taxon>Apicomplexa</taxon>
        <taxon>Conoidasida</taxon>
        <taxon>Coccidia</taxon>
        <taxon>Eucoccidiorida</taxon>
        <taxon>Eimeriorina</taxon>
        <taxon>Eimeriidae</taxon>
        <taxon>Eimeria</taxon>
    </lineage>
</organism>
<evidence type="ECO:0000313" key="2">
    <source>
        <dbReference type="EMBL" id="CDJ44179.1"/>
    </source>
</evidence>
<feature type="non-terminal residue" evidence="2">
    <location>
        <position position="140"/>
    </location>
</feature>
<dbReference type="GeneID" id="25256774"/>
<reference evidence="2" key="2">
    <citation type="submission" date="2013-10" db="EMBL/GenBank/DDBJ databases">
        <authorList>
            <person name="Aslett M."/>
        </authorList>
    </citation>
    <scope>NUCLEOTIDE SEQUENCE [LARGE SCALE GENOMIC DNA]</scope>
    <source>
        <strain evidence="2">Houghton</strain>
    </source>
</reference>
<proteinExistence type="predicted"/>
<dbReference type="VEuPathDB" id="ToxoDB:ETH_00038665"/>
<dbReference type="EMBL" id="HG676631">
    <property type="protein sequence ID" value="CDJ44179.1"/>
    <property type="molecule type" value="Genomic_DNA"/>
</dbReference>
<accession>U6L6G3</accession>
<dbReference type="VEuPathDB" id="ToxoDB:ETH2_1015000"/>
<evidence type="ECO:0000256" key="1">
    <source>
        <dbReference type="SAM" id="MobiDB-lite"/>
    </source>
</evidence>
<dbReference type="Proteomes" id="UP000030747">
    <property type="component" value="Unassembled WGS sequence"/>
</dbReference>
<evidence type="ECO:0000313" key="3">
    <source>
        <dbReference type="Proteomes" id="UP000030747"/>
    </source>
</evidence>
<feature type="region of interest" description="Disordered" evidence="1">
    <location>
        <begin position="1"/>
        <end position="23"/>
    </location>
</feature>
<protein>
    <submittedName>
        <fullName evidence="2">Uncharacterized protein</fullName>
    </submittedName>
</protein>
<feature type="compositionally biased region" description="Low complexity" evidence="1">
    <location>
        <begin position="1"/>
        <end position="11"/>
    </location>
</feature>
<sequence>MRGGPPSLSSVPLPPIPTDPETQSQIKKAVGELGVLLLRQLVPQEAQRAVGAPPLLQLLRGPPHWVLLSLRQLFLRQFGEVCMTEISLLQQLADSSSTSPLLRLLLALLLEELPRCSTTYKYRALGALEPTDLLCLPGVL</sequence>
<dbReference type="RefSeq" id="XP_013234928.1">
    <property type="nucleotide sequence ID" value="XM_013379474.1"/>
</dbReference>
<name>U6L6G3_EIMTE</name>
<gene>
    <name evidence="2" type="ORF">ETH_00038665</name>
</gene>
<keyword evidence="3" id="KW-1185">Reference proteome</keyword>
<dbReference type="AlphaFoldDB" id="U6L6G3"/>